<dbReference type="EMBL" id="CP007451">
    <property type="protein sequence ID" value="AHW61816.1"/>
    <property type="molecule type" value="Genomic_DNA"/>
</dbReference>
<dbReference type="Proteomes" id="UP000023772">
    <property type="component" value="Chromosome"/>
</dbReference>
<dbReference type="HOGENOM" id="CLU_1803074_0_0_10"/>
<dbReference type="Proteomes" id="UP000181981">
    <property type="component" value="Unassembled WGS sequence"/>
</dbReference>
<dbReference type="RefSeq" id="WP_038557526.1">
    <property type="nucleotide sequence ID" value="NZ_FOHT01000002.1"/>
</dbReference>
<sequence length="143" mass="16069">MKMIKLLFPIFLFLVSFSGFSQVKVTSYSVHSLGVSVPLNEKFNAELKVFANSGELENTGIELNSTYKFKPGEFHQFSAGLGFGLIPYSGEDAFFSVPVALEICPLQSFKRLSLVVELAPEIYFNDDVVALRHLWGIRYSFNK</sequence>
<evidence type="ECO:0000313" key="2">
    <source>
        <dbReference type="EMBL" id="AHW61816.1"/>
    </source>
</evidence>
<gene>
    <name evidence="2" type="ORF">FH5T_08785</name>
    <name evidence="3" type="ORF">SAMN05444285_102132</name>
</gene>
<keyword evidence="1" id="KW-0732">Signal</keyword>
<protein>
    <submittedName>
        <fullName evidence="3">Uncharacterized protein</fullName>
    </submittedName>
</protein>
<dbReference type="OrthoDB" id="1122115at2"/>
<dbReference type="KEGG" id="dori:FH5T_08785"/>
<evidence type="ECO:0000256" key="1">
    <source>
        <dbReference type="SAM" id="SignalP"/>
    </source>
</evidence>
<evidence type="ECO:0000313" key="5">
    <source>
        <dbReference type="Proteomes" id="UP000181981"/>
    </source>
</evidence>
<keyword evidence="4" id="KW-1185">Reference proteome</keyword>
<dbReference type="EMBL" id="FOHT01000002">
    <property type="protein sequence ID" value="SES80577.1"/>
    <property type="molecule type" value="Genomic_DNA"/>
</dbReference>
<reference evidence="3 5" key="2">
    <citation type="submission" date="2016-10" db="EMBL/GenBank/DDBJ databases">
        <authorList>
            <person name="de Groot N.N."/>
        </authorList>
    </citation>
    <scope>NUCLEOTIDE SEQUENCE [LARGE SCALE GENOMIC DNA]</scope>
    <source>
        <strain evidence="3 5">DSM 25947</strain>
    </source>
</reference>
<feature type="chain" id="PRO_5010515246" evidence="1">
    <location>
        <begin position="22"/>
        <end position="143"/>
    </location>
</feature>
<dbReference type="eggNOG" id="ENOG50345IC">
    <property type="taxonomic scope" value="Bacteria"/>
</dbReference>
<accession>X5E5E4</accession>
<evidence type="ECO:0000313" key="3">
    <source>
        <dbReference type="EMBL" id="SES80577.1"/>
    </source>
</evidence>
<organism evidence="3 5">
    <name type="scientific">Draconibacterium orientale</name>
    <dbReference type="NCBI Taxonomy" id="1168034"/>
    <lineage>
        <taxon>Bacteria</taxon>
        <taxon>Pseudomonadati</taxon>
        <taxon>Bacteroidota</taxon>
        <taxon>Bacteroidia</taxon>
        <taxon>Marinilabiliales</taxon>
        <taxon>Prolixibacteraceae</taxon>
        <taxon>Draconibacterium</taxon>
    </lineage>
</organism>
<feature type="signal peptide" evidence="1">
    <location>
        <begin position="1"/>
        <end position="21"/>
    </location>
</feature>
<proteinExistence type="predicted"/>
<name>X5E5E4_9BACT</name>
<evidence type="ECO:0000313" key="4">
    <source>
        <dbReference type="Proteomes" id="UP000023772"/>
    </source>
</evidence>
<dbReference type="AlphaFoldDB" id="X5E5E4"/>
<reference evidence="2 4" key="1">
    <citation type="submission" date="2014-03" db="EMBL/GenBank/DDBJ databases">
        <title>Complete genome sequence of a deeply braunched marine Bacteroidia bacterium Draconibacterium orientale type strain FH5T.</title>
        <authorList>
            <person name="Li X."/>
            <person name="Wang X."/>
            <person name="Xie Z."/>
            <person name="Du Z."/>
            <person name="Chen G."/>
        </authorList>
    </citation>
    <scope>NUCLEOTIDE SEQUENCE [LARGE SCALE GENOMIC DNA]</scope>
    <source>
        <strain evidence="2 4">FH5</strain>
    </source>
</reference>